<reference evidence="2" key="1">
    <citation type="submission" date="2023-02" db="EMBL/GenBank/DDBJ databases">
        <title>Gut commensal Christensenella minuta modulates host metabolism via a new class of secondary bile acids.</title>
        <authorList>
            <person name="Liu C."/>
        </authorList>
    </citation>
    <scope>NUCLEOTIDE SEQUENCE</scope>
    <source>
        <strain evidence="2">CA70</strain>
    </source>
</reference>
<evidence type="ECO:0000313" key="2">
    <source>
        <dbReference type="EMBL" id="XCC61430.1"/>
    </source>
</evidence>
<dbReference type="EMBL" id="CP117826">
    <property type="protein sequence ID" value="XCC61430.1"/>
    <property type="molecule type" value="Genomic_DNA"/>
</dbReference>
<feature type="compositionally biased region" description="Polar residues" evidence="1">
    <location>
        <begin position="62"/>
        <end position="71"/>
    </location>
</feature>
<dbReference type="RefSeq" id="WP_353422908.1">
    <property type="nucleotide sequence ID" value="NZ_CP117826.1"/>
</dbReference>
<feature type="region of interest" description="Disordered" evidence="1">
    <location>
        <begin position="1"/>
        <end position="80"/>
    </location>
</feature>
<accession>A0AAU8A5K5</accession>
<feature type="compositionally biased region" description="Basic and acidic residues" evidence="1">
    <location>
        <begin position="8"/>
        <end position="28"/>
    </location>
</feature>
<sequence>MKKAKKRNWYEEQKERREREQREKEAREQRRKAAQRRRAEQAGTGNGYAGVEKKTAEPWKSTAGTAKNQTDVAAEGVLPQGKRIRADVAPTWVNTAGPGGGAELWKQVKLEPGETAADYYEKKRKQREADRKETDAAFSRALEETQKELREQRLGVAEGFGRKKRYNRNYEDLFGLPEGGDFRSRVEGTRGWDKLNGSEQYDRMVYIQEELERRKKEREKEEEIGYNTINGRNKQRDVWNGQRPSRTMELITEKPQGGAGRETADAVWSGPAIVRRPEEIPEDVWNGLDWRGRLSAAGRIEGAKQREAWIAGEREAANQPTTGRAGAELLMADVNEEQANGLNKTNFQTSGLRQANPAVQTVSASGVWTELPEVFDSYDDLKKLAPDGVLAGLMSAGLTEDAWNSMAPEEQEAVLAPWVEGGPGREDLSPGAQEVVTKIENTMTEIMNDEEKRGQVLGGLGTAANVASVMGALGGPLTDAASQKAAERIVQEALKDTEFDGELSPEQLRDISQGINAFFDIRVDEDGVWHSTGNGIAHREGGYAPVMDDVAENILGFDLNSGTVDYEVPAENGKSSAEHQLRGWGGSYGGLLGGEFGIYEKNDRDEWVESSSDRFNVELTLEDKDGHKLFSYGQEDAKFWQYAAMHPEDMPKLMVQEGYAKNEEEARAIVDKLNAGDVVVRGRIIGNGDTDESYLRAMEDGIRAQNAEKAKGAFWSPLGYMMTEAEQIKTSGRGRTDDGRPYIDVSLNSPWYRGGN</sequence>
<proteinExistence type="predicted"/>
<name>A0AAU8A5K5_9FIRM</name>
<gene>
    <name evidence="2" type="ORF">PUP29_07780</name>
</gene>
<evidence type="ECO:0000256" key="1">
    <source>
        <dbReference type="SAM" id="MobiDB-lite"/>
    </source>
</evidence>
<dbReference type="AlphaFoldDB" id="A0AAU8A5K5"/>
<protein>
    <submittedName>
        <fullName evidence="2">Uncharacterized protein</fullName>
    </submittedName>
</protein>
<organism evidence="2">
    <name type="scientific">Christensenella massiliensis</name>
    <dbReference type="NCBI Taxonomy" id="1805714"/>
    <lineage>
        <taxon>Bacteria</taxon>
        <taxon>Bacillati</taxon>
        <taxon>Bacillota</taxon>
        <taxon>Clostridia</taxon>
        <taxon>Christensenellales</taxon>
        <taxon>Christensenellaceae</taxon>
        <taxon>Christensenella</taxon>
    </lineage>
</organism>